<dbReference type="EMBL" id="RKHL01000001">
    <property type="protein sequence ID" value="ROR81761.1"/>
    <property type="molecule type" value="Genomic_DNA"/>
</dbReference>
<protein>
    <submittedName>
        <fullName evidence="2">Uncharacterized protein</fullName>
    </submittedName>
</protein>
<name>A0A3N2C2M2_9MICO</name>
<feature type="region of interest" description="Disordered" evidence="1">
    <location>
        <begin position="1"/>
        <end position="54"/>
    </location>
</feature>
<gene>
    <name evidence="2" type="ORF">EDD42_1832</name>
</gene>
<comment type="caution">
    <text evidence="2">The sequence shown here is derived from an EMBL/GenBank/DDBJ whole genome shotgun (WGS) entry which is preliminary data.</text>
</comment>
<evidence type="ECO:0000256" key="1">
    <source>
        <dbReference type="SAM" id="MobiDB-lite"/>
    </source>
</evidence>
<proteinExistence type="predicted"/>
<sequence length="54" mass="5251">MSDFGAVEGIRDEGAAAMLPGLPDAVVEDETLDDDAPAEDAADESGTGLAGSGA</sequence>
<accession>A0A3N2C2M2</accession>
<reference evidence="2 3" key="1">
    <citation type="submission" date="2018-11" db="EMBL/GenBank/DDBJ databases">
        <title>Sequencing the genomes of 1000 actinobacteria strains.</title>
        <authorList>
            <person name="Klenk H.-P."/>
        </authorList>
    </citation>
    <scope>NUCLEOTIDE SEQUENCE [LARGE SCALE GENOMIC DNA]</scope>
    <source>
        <strain evidence="2 3">DSM 14012</strain>
    </source>
</reference>
<keyword evidence="3" id="KW-1185">Reference proteome</keyword>
<dbReference type="AlphaFoldDB" id="A0A3N2C2M2"/>
<evidence type="ECO:0000313" key="2">
    <source>
        <dbReference type="EMBL" id="ROR81761.1"/>
    </source>
</evidence>
<organism evidence="2 3">
    <name type="scientific">Plantibacter flavus</name>
    <dbReference type="NCBI Taxonomy" id="150123"/>
    <lineage>
        <taxon>Bacteria</taxon>
        <taxon>Bacillati</taxon>
        <taxon>Actinomycetota</taxon>
        <taxon>Actinomycetes</taxon>
        <taxon>Micrococcales</taxon>
        <taxon>Microbacteriaceae</taxon>
        <taxon>Plantibacter</taxon>
    </lineage>
</organism>
<evidence type="ECO:0000313" key="3">
    <source>
        <dbReference type="Proteomes" id="UP000266915"/>
    </source>
</evidence>
<feature type="compositionally biased region" description="Acidic residues" evidence="1">
    <location>
        <begin position="26"/>
        <end position="43"/>
    </location>
</feature>
<dbReference type="RefSeq" id="WP_159453330.1">
    <property type="nucleotide sequence ID" value="NZ_FXAP01000001.1"/>
</dbReference>
<dbReference type="Proteomes" id="UP000266915">
    <property type="component" value="Unassembled WGS sequence"/>
</dbReference>